<name>A0A1E3AFP1_9FIRM</name>
<dbReference type="Proteomes" id="UP000094067">
    <property type="component" value="Unassembled WGS sequence"/>
</dbReference>
<evidence type="ECO:0000256" key="1">
    <source>
        <dbReference type="ARBA" id="ARBA00004141"/>
    </source>
</evidence>
<dbReference type="AlphaFoldDB" id="A0A1E3AFP1"/>
<evidence type="ECO:0000256" key="3">
    <source>
        <dbReference type="ARBA" id="ARBA00022989"/>
    </source>
</evidence>
<dbReference type="PANTHER" id="PTHR43359:SF1">
    <property type="entry name" value="FORMATE HYDROGENLYASE SUBUNIT 4-RELATED"/>
    <property type="match status" value="1"/>
</dbReference>
<reference evidence="6 7" key="1">
    <citation type="submission" date="2016-07" db="EMBL/GenBank/DDBJ databases">
        <title>Characterization of isolates of Eisenbergiella tayi derived from blood cultures, using whole genome sequencing.</title>
        <authorList>
            <person name="Burdz T."/>
            <person name="Wiebe D."/>
            <person name="Huynh C."/>
            <person name="Bernard K."/>
        </authorList>
    </citation>
    <scope>NUCLEOTIDE SEQUENCE [LARGE SCALE GENOMIC DNA]</scope>
    <source>
        <strain evidence="6 7">NML 110608</strain>
    </source>
</reference>
<keyword evidence="4 5" id="KW-0472">Membrane</keyword>
<feature type="transmembrane region" description="Helical" evidence="5">
    <location>
        <begin position="265"/>
        <end position="287"/>
    </location>
</feature>
<evidence type="ECO:0000313" key="6">
    <source>
        <dbReference type="EMBL" id="ODM07533.1"/>
    </source>
</evidence>
<dbReference type="Pfam" id="PF00146">
    <property type="entry name" value="NADHdh"/>
    <property type="match status" value="1"/>
</dbReference>
<organism evidence="6 7">
    <name type="scientific">Eisenbergiella tayi</name>
    <dbReference type="NCBI Taxonomy" id="1432052"/>
    <lineage>
        <taxon>Bacteria</taxon>
        <taxon>Bacillati</taxon>
        <taxon>Bacillota</taxon>
        <taxon>Clostridia</taxon>
        <taxon>Lachnospirales</taxon>
        <taxon>Lachnospiraceae</taxon>
        <taxon>Eisenbergiella</taxon>
    </lineage>
</organism>
<dbReference type="EC" id="1.-.-.-" evidence="6"/>
<comment type="caution">
    <text evidence="6">The sequence shown here is derived from an EMBL/GenBank/DDBJ whole genome shotgun (WGS) entry which is preliminary data.</text>
</comment>
<dbReference type="InterPro" id="IPR052561">
    <property type="entry name" value="ComplexI_Subunit1"/>
</dbReference>
<evidence type="ECO:0000256" key="2">
    <source>
        <dbReference type="ARBA" id="ARBA00022692"/>
    </source>
</evidence>
<dbReference type="GO" id="GO:0005886">
    <property type="term" value="C:plasma membrane"/>
    <property type="evidence" value="ECO:0007669"/>
    <property type="project" value="TreeGrafter"/>
</dbReference>
<feature type="transmembrane region" description="Helical" evidence="5">
    <location>
        <begin position="89"/>
        <end position="112"/>
    </location>
</feature>
<comment type="subcellular location">
    <subcellularLocation>
        <location evidence="1">Membrane</location>
        <topology evidence="1">Multi-pass membrane protein</topology>
    </subcellularLocation>
</comment>
<feature type="transmembrane region" description="Helical" evidence="5">
    <location>
        <begin position="65"/>
        <end position="83"/>
    </location>
</feature>
<feature type="transmembrane region" description="Helical" evidence="5">
    <location>
        <begin position="205"/>
        <end position="228"/>
    </location>
</feature>
<dbReference type="EMBL" id="MCGH01000002">
    <property type="protein sequence ID" value="ODM07533.1"/>
    <property type="molecule type" value="Genomic_DNA"/>
</dbReference>
<dbReference type="InterPro" id="IPR001694">
    <property type="entry name" value="NADH_UbQ_OxRdtase_su1/FPO"/>
</dbReference>
<evidence type="ECO:0000313" key="7">
    <source>
        <dbReference type="Proteomes" id="UP000094067"/>
    </source>
</evidence>
<sequence length="288" mass="32041">MSKYFFLALLYIIGAPFAGGLLEGIDRKVSARMQGRKGPSLLQPFYDLNKLFAKQSVVVNSVQDFLVCGFLVFVVFTGALFFWGGDILLVFFALTLAGIFFIMSACSANAPYSSMGAQRELMQMMAYEPMVLLTAIGFYIATGSFSVKEIAQSNVSAIVLLPGFFIGFLYILTIKFRKSPFDISTSHHAHQEMVRGMTTELSGNILALVTLSHWYENVFLLGVVGLFIINSSWWSIPAAIVVCLLAFLLETLIDNTFPRVKWQIMLKWTWIVTLAAGGINLMIVMLMK</sequence>
<gene>
    <name evidence="6" type="primary">hyfC</name>
    <name evidence="6" type="ORF">BEI61_03423</name>
</gene>
<proteinExistence type="predicted"/>
<feature type="transmembrane region" description="Helical" evidence="5">
    <location>
        <begin position="6"/>
        <end position="25"/>
    </location>
</feature>
<feature type="transmembrane region" description="Helical" evidence="5">
    <location>
        <begin position="154"/>
        <end position="172"/>
    </location>
</feature>
<protein>
    <submittedName>
        <fullName evidence="6">Hydrogenase-4 component C</fullName>
        <ecNumber evidence="6">1.-.-.-</ecNumber>
    </submittedName>
</protein>
<dbReference type="PATRIC" id="fig|1432052.4.peg.3814"/>
<feature type="transmembrane region" description="Helical" evidence="5">
    <location>
        <begin position="234"/>
        <end position="253"/>
    </location>
</feature>
<feature type="transmembrane region" description="Helical" evidence="5">
    <location>
        <begin position="124"/>
        <end position="142"/>
    </location>
</feature>
<keyword evidence="2 5" id="KW-0812">Transmembrane</keyword>
<accession>A0A1E3AFP1</accession>
<keyword evidence="6" id="KW-0560">Oxidoreductase</keyword>
<dbReference type="PANTHER" id="PTHR43359">
    <property type="entry name" value="FORMATE HYDROGENLYASE SUBUNIT 4"/>
    <property type="match status" value="1"/>
</dbReference>
<dbReference type="GO" id="GO:0016491">
    <property type="term" value="F:oxidoreductase activity"/>
    <property type="evidence" value="ECO:0007669"/>
    <property type="project" value="UniProtKB-KW"/>
</dbReference>
<keyword evidence="3 5" id="KW-1133">Transmembrane helix</keyword>
<dbReference type="RefSeq" id="WP_069153158.1">
    <property type="nucleotide sequence ID" value="NZ_MCGH01000002.1"/>
</dbReference>
<evidence type="ECO:0000256" key="4">
    <source>
        <dbReference type="ARBA" id="ARBA00023136"/>
    </source>
</evidence>
<evidence type="ECO:0000256" key="5">
    <source>
        <dbReference type="SAM" id="Phobius"/>
    </source>
</evidence>